<evidence type="ECO:0000256" key="4">
    <source>
        <dbReference type="ARBA" id="ARBA00022692"/>
    </source>
</evidence>
<evidence type="ECO:0000256" key="8">
    <source>
        <dbReference type="ARBA" id="ARBA00023004"/>
    </source>
</evidence>
<keyword evidence="5" id="KW-0276">Fatty acid metabolism</keyword>
<feature type="domain" description="Fatty acid desaturase" evidence="14">
    <location>
        <begin position="53"/>
        <end position="246"/>
    </location>
</feature>
<dbReference type="PANTHER" id="PTHR11351:SF31">
    <property type="entry name" value="DESATURASE 1, ISOFORM A-RELATED"/>
    <property type="match status" value="1"/>
</dbReference>
<dbReference type="GO" id="GO:0006636">
    <property type="term" value="P:unsaturated fatty acid biosynthetic process"/>
    <property type="evidence" value="ECO:0007669"/>
    <property type="project" value="TreeGrafter"/>
</dbReference>
<evidence type="ECO:0000256" key="3">
    <source>
        <dbReference type="ARBA" id="ARBA00022516"/>
    </source>
</evidence>
<keyword evidence="9" id="KW-0443">Lipid metabolism</keyword>
<dbReference type="EMBL" id="OC915012">
    <property type="protein sequence ID" value="CAD7638153.1"/>
    <property type="molecule type" value="Genomic_DNA"/>
</dbReference>
<dbReference type="AlphaFoldDB" id="A0A7R9LD67"/>
<evidence type="ECO:0000256" key="13">
    <source>
        <dbReference type="SAM" id="Phobius"/>
    </source>
</evidence>
<dbReference type="InterPro" id="IPR005804">
    <property type="entry name" value="FA_desaturase_dom"/>
</dbReference>
<evidence type="ECO:0000256" key="9">
    <source>
        <dbReference type="ARBA" id="ARBA00023098"/>
    </source>
</evidence>
<organism evidence="15">
    <name type="scientific">Oppiella nova</name>
    <dbReference type="NCBI Taxonomy" id="334625"/>
    <lineage>
        <taxon>Eukaryota</taxon>
        <taxon>Metazoa</taxon>
        <taxon>Ecdysozoa</taxon>
        <taxon>Arthropoda</taxon>
        <taxon>Chelicerata</taxon>
        <taxon>Arachnida</taxon>
        <taxon>Acari</taxon>
        <taxon>Acariformes</taxon>
        <taxon>Sarcoptiformes</taxon>
        <taxon>Oribatida</taxon>
        <taxon>Brachypylina</taxon>
        <taxon>Oppioidea</taxon>
        <taxon>Oppiidae</taxon>
        <taxon>Oppiella</taxon>
    </lineage>
</organism>
<proteinExistence type="inferred from homology"/>
<dbReference type="CDD" id="cd03505">
    <property type="entry name" value="Delta9-FADS-like"/>
    <property type="match status" value="2"/>
</dbReference>
<dbReference type="PANTHER" id="PTHR11351">
    <property type="entry name" value="ACYL-COA DESATURASE"/>
    <property type="match status" value="1"/>
</dbReference>
<keyword evidence="4 12" id="KW-0812">Transmembrane</keyword>
<protein>
    <recommendedName>
        <fullName evidence="14">Fatty acid desaturase domain-containing protein</fullName>
    </recommendedName>
</protein>
<evidence type="ECO:0000313" key="16">
    <source>
        <dbReference type="Proteomes" id="UP000728032"/>
    </source>
</evidence>
<dbReference type="InterPro" id="IPR015876">
    <property type="entry name" value="Acyl-CoA_DS"/>
</dbReference>
<feature type="transmembrane region" description="Helical" evidence="13">
    <location>
        <begin position="157"/>
        <end position="178"/>
    </location>
</feature>
<evidence type="ECO:0000256" key="1">
    <source>
        <dbReference type="ARBA" id="ARBA00004141"/>
    </source>
</evidence>
<keyword evidence="10 13" id="KW-0472">Membrane</keyword>
<keyword evidence="16" id="KW-1185">Reference proteome</keyword>
<dbReference type="GO" id="GO:0004768">
    <property type="term" value="F:stearoyl-CoA 9-desaturase activity"/>
    <property type="evidence" value="ECO:0007669"/>
    <property type="project" value="TreeGrafter"/>
</dbReference>
<reference evidence="15" key="1">
    <citation type="submission" date="2020-11" db="EMBL/GenBank/DDBJ databases">
        <authorList>
            <person name="Tran Van P."/>
        </authorList>
    </citation>
    <scope>NUCLEOTIDE SEQUENCE</scope>
</reference>
<keyword evidence="3 12" id="KW-0444">Lipid biosynthesis</keyword>
<evidence type="ECO:0000256" key="7">
    <source>
        <dbReference type="ARBA" id="ARBA00023002"/>
    </source>
</evidence>
<evidence type="ECO:0000256" key="6">
    <source>
        <dbReference type="ARBA" id="ARBA00022989"/>
    </source>
</evidence>
<feature type="transmembrane region" description="Helical" evidence="13">
    <location>
        <begin position="438"/>
        <end position="459"/>
    </location>
</feature>
<feature type="transmembrane region" description="Helical" evidence="13">
    <location>
        <begin position="297"/>
        <end position="317"/>
    </location>
</feature>
<comment type="similarity">
    <text evidence="2 12">Belongs to the fatty acid desaturase type 1 family.</text>
</comment>
<feature type="transmembrane region" description="Helical" evidence="13">
    <location>
        <begin position="323"/>
        <end position="343"/>
    </location>
</feature>
<accession>A0A7R9LD67</accession>
<feature type="domain" description="Fatty acid desaturase" evidence="14">
    <location>
        <begin position="318"/>
        <end position="527"/>
    </location>
</feature>
<feature type="non-terminal residue" evidence="15">
    <location>
        <position position="580"/>
    </location>
</feature>
<sequence>MCQIRYKRVKRTWHSYQYISVLFKDYIFSCLKPNGRQLLFVIFSVCWQALEYSQFRIGAHRYFSHRSFKANWKLRLILIILQTLSGQKSAIDWTLDHHTHHKFEGTNADAVSLGRGFFFAHIGWLMMERHPQCVEKRNKLNVDYLWTDPIVRLQHEYYVFLFIVINILIPTLTPYILFGESLVLSFYTCFAFRFVYTMQLALSGNSFAHMYGYREYDKSSTSTHNKPLNYLTLGGAYHNFHHAFPYDYSASEFGVKSFNVYSAFIEFFERIGWAYDLKKAPQNLVDIRRQRTGGESLSLIYVHIGAIYGVYLCITSAKWQTIVMIYILGVASNIGTLTASHRYGTHKAFKARWPLRVILVVLQTLSGQKTLIEWARDHHTHHKYEGTNADIVNINRGFFYAHMGWLMIKRHPDCEQKRQHIDVDYLWSDPIVRFQYNYYEPLVVIFCIIIPTIIPIYLFNETLVNSYHLCFLIRYAYTLQLSFCGNSLAHTNYGSRPYDKSMTSVHNDPLIYATLGGAYHNYHHVYPWDYSESEFGWDVNFNVNTAFIDFFHAIGWAYDLKKAPKDIIEKRKQRTGGPEN</sequence>
<comment type="cofactor">
    <cofactor evidence="12">
        <name>Fe(2+)</name>
        <dbReference type="ChEBI" id="CHEBI:29033"/>
    </cofactor>
</comment>
<keyword evidence="7 12" id="KW-0560">Oxidoreductase</keyword>
<dbReference type="GO" id="GO:0005506">
    <property type="term" value="F:iron ion binding"/>
    <property type="evidence" value="ECO:0007669"/>
    <property type="project" value="TreeGrafter"/>
</dbReference>
<evidence type="ECO:0000256" key="2">
    <source>
        <dbReference type="ARBA" id="ARBA00009295"/>
    </source>
</evidence>
<evidence type="ECO:0000259" key="14">
    <source>
        <dbReference type="Pfam" id="PF00487"/>
    </source>
</evidence>
<dbReference type="EMBL" id="CAJPVJ010000187">
    <property type="protein sequence ID" value="CAG2161637.1"/>
    <property type="molecule type" value="Genomic_DNA"/>
</dbReference>
<evidence type="ECO:0000313" key="15">
    <source>
        <dbReference type="EMBL" id="CAD7638153.1"/>
    </source>
</evidence>
<comment type="domain">
    <text evidence="12">The histidine box domains are involved in binding the catalytic metal ions.</text>
</comment>
<gene>
    <name evidence="15" type="ORF">ONB1V03_LOCUS1241</name>
</gene>
<evidence type="ECO:0000256" key="10">
    <source>
        <dbReference type="ARBA" id="ARBA00023136"/>
    </source>
</evidence>
<keyword evidence="6 13" id="KW-1133">Transmembrane helix</keyword>
<keyword evidence="11 12" id="KW-0275">Fatty acid biosynthesis</keyword>
<evidence type="ECO:0000256" key="11">
    <source>
        <dbReference type="ARBA" id="ARBA00023160"/>
    </source>
</evidence>
<dbReference type="Pfam" id="PF00487">
    <property type="entry name" value="FA_desaturase"/>
    <property type="match status" value="2"/>
</dbReference>
<keyword evidence="8" id="KW-0408">Iron</keyword>
<name>A0A7R9LD67_9ACAR</name>
<dbReference type="Proteomes" id="UP000728032">
    <property type="component" value="Unassembled WGS sequence"/>
</dbReference>
<evidence type="ECO:0000256" key="5">
    <source>
        <dbReference type="ARBA" id="ARBA00022832"/>
    </source>
</evidence>
<dbReference type="OrthoDB" id="6495459at2759"/>
<dbReference type="PRINTS" id="PR00075">
    <property type="entry name" value="FACDDSATRASE"/>
</dbReference>
<comment type="subcellular location">
    <subcellularLocation>
        <location evidence="1">Membrane</location>
        <topology evidence="1">Multi-pass membrane protein</topology>
    </subcellularLocation>
</comment>
<dbReference type="GO" id="GO:0005789">
    <property type="term" value="C:endoplasmic reticulum membrane"/>
    <property type="evidence" value="ECO:0007669"/>
    <property type="project" value="TreeGrafter"/>
</dbReference>
<evidence type="ECO:0000256" key="12">
    <source>
        <dbReference type="RuleBase" id="RU000581"/>
    </source>
</evidence>